<dbReference type="OrthoDB" id="62701at2759"/>
<evidence type="ECO:0000256" key="11">
    <source>
        <dbReference type="ARBA" id="ARBA00034103"/>
    </source>
</evidence>
<keyword evidence="9" id="KW-0009">Actin-binding</keyword>
<keyword evidence="4" id="KW-0597">Phosphoprotein</keyword>
<evidence type="ECO:0000256" key="4">
    <source>
        <dbReference type="ARBA" id="ARBA00022553"/>
    </source>
</evidence>
<dbReference type="InterPro" id="IPR001478">
    <property type="entry name" value="PDZ"/>
</dbReference>
<dbReference type="EMBL" id="CAJQZP010001172">
    <property type="protein sequence ID" value="CAG5025280.1"/>
    <property type="molecule type" value="Genomic_DNA"/>
</dbReference>
<feature type="compositionally biased region" description="Basic and acidic residues" evidence="13">
    <location>
        <begin position="611"/>
        <end position="626"/>
    </location>
</feature>
<comment type="subcellular location">
    <subcellularLocation>
        <location evidence="1">Cytoplasm</location>
        <location evidence="1">Cytoskeleton</location>
    </subcellularLocation>
    <subcellularLocation>
        <location evidence="11">Synapse</location>
    </subcellularLocation>
</comment>
<feature type="compositionally biased region" description="Basic and acidic residues" evidence="13">
    <location>
        <begin position="132"/>
        <end position="149"/>
    </location>
</feature>
<name>A0A8S3XHL5_PARAO</name>
<evidence type="ECO:0000256" key="13">
    <source>
        <dbReference type="SAM" id="MobiDB-lite"/>
    </source>
</evidence>
<reference evidence="16" key="1">
    <citation type="submission" date="2021-04" db="EMBL/GenBank/DDBJ databases">
        <authorList>
            <person name="Tunstrom K."/>
        </authorList>
    </citation>
    <scope>NUCLEOTIDE SEQUENCE</scope>
</reference>
<dbReference type="FunFam" id="2.30.42.10:FF:000010">
    <property type="entry name" value="Neurabin-1 isoform 1"/>
    <property type="match status" value="1"/>
</dbReference>
<feature type="compositionally biased region" description="Low complexity" evidence="13">
    <location>
        <begin position="1437"/>
        <end position="1454"/>
    </location>
</feature>
<evidence type="ECO:0000256" key="1">
    <source>
        <dbReference type="ARBA" id="ARBA00004245"/>
    </source>
</evidence>
<evidence type="ECO:0000256" key="2">
    <source>
        <dbReference type="ARBA" id="ARBA00022473"/>
    </source>
</evidence>
<feature type="region of interest" description="Disordered" evidence="13">
    <location>
        <begin position="1"/>
        <end position="25"/>
    </location>
</feature>
<feature type="compositionally biased region" description="Acidic residues" evidence="13">
    <location>
        <begin position="1350"/>
        <end position="1363"/>
    </location>
</feature>
<organism evidence="16 17">
    <name type="scientific">Parnassius apollo</name>
    <name type="common">Apollo butterfly</name>
    <name type="synonym">Papilio apollo</name>
    <dbReference type="NCBI Taxonomy" id="110799"/>
    <lineage>
        <taxon>Eukaryota</taxon>
        <taxon>Metazoa</taxon>
        <taxon>Ecdysozoa</taxon>
        <taxon>Arthropoda</taxon>
        <taxon>Hexapoda</taxon>
        <taxon>Insecta</taxon>
        <taxon>Pterygota</taxon>
        <taxon>Neoptera</taxon>
        <taxon>Endopterygota</taxon>
        <taxon>Lepidoptera</taxon>
        <taxon>Glossata</taxon>
        <taxon>Ditrysia</taxon>
        <taxon>Papilionoidea</taxon>
        <taxon>Papilionidae</taxon>
        <taxon>Parnassiinae</taxon>
        <taxon>Parnassini</taxon>
        <taxon>Parnassius</taxon>
        <taxon>Parnassius</taxon>
    </lineage>
</organism>
<feature type="domain" description="PDZ" evidence="15">
    <location>
        <begin position="883"/>
        <end position="971"/>
    </location>
</feature>
<feature type="region of interest" description="Disordered" evidence="13">
    <location>
        <begin position="66"/>
        <end position="216"/>
    </location>
</feature>
<dbReference type="CDD" id="cd06790">
    <property type="entry name" value="PDZ_neurabin-like"/>
    <property type="match status" value="1"/>
</dbReference>
<dbReference type="PANTHER" id="PTHR16154:SF6">
    <property type="entry name" value="SPINOPHILIN, ISOFORM J"/>
    <property type="match status" value="1"/>
</dbReference>
<evidence type="ECO:0000256" key="5">
    <source>
        <dbReference type="ARBA" id="ARBA00022782"/>
    </source>
</evidence>
<dbReference type="Pfam" id="PF17817">
    <property type="entry name" value="PDZ_5"/>
    <property type="match status" value="1"/>
</dbReference>
<feature type="compositionally biased region" description="Low complexity" evidence="13">
    <location>
        <begin position="375"/>
        <end position="386"/>
    </location>
</feature>
<protein>
    <submittedName>
        <fullName evidence="16">(apollo) hypothetical protein</fullName>
    </submittedName>
</protein>
<feature type="compositionally biased region" description="Polar residues" evidence="13">
    <location>
        <begin position="569"/>
        <end position="600"/>
    </location>
</feature>
<keyword evidence="17" id="KW-1185">Reference proteome</keyword>
<feature type="compositionally biased region" description="Polar residues" evidence="13">
    <location>
        <begin position="1216"/>
        <end position="1226"/>
    </location>
</feature>
<feature type="compositionally biased region" description="Basic and acidic residues" evidence="13">
    <location>
        <begin position="525"/>
        <end position="534"/>
    </location>
</feature>
<evidence type="ECO:0000256" key="3">
    <source>
        <dbReference type="ARBA" id="ARBA00022490"/>
    </source>
</evidence>
<feature type="compositionally biased region" description="Polar residues" evidence="13">
    <location>
        <begin position="1381"/>
        <end position="1392"/>
    </location>
</feature>
<dbReference type="GO" id="GO:0007015">
    <property type="term" value="P:actin filament organization"/>
    <property type="evidence" value="ECO:0007669"/>
    <property type="project" value="TreeGrafter"/>
</dbReference>
<dbReference type="GO" id="GO:0019722">
    <property type="term" value="P:calcium-mediated signaling"/>
    <property type="evidence" value="ECO:0007669"/>
    <property type="project" value="TreeGrafter"/>
</dbReference>
<gene>
    <name evidence="16" type="ORF">PAPOLLO_LOCUS18343</name>
</gene>
<proteinExistence type="predicted"/>
<dbReference type="PROSITE" id="PS50105">
    <property type="entry name" value="SAM_DOMAIN"/>
    <property type="match status" value="1"/>
</dbReference>
<dbReference type="InterPro" id="IPR043446">
    <property type="entry name" value="Neurabin-like"/>
</dbReference>
<dbReference type="Pfam" id="PF00595">
    <property type="entry name" value="PDZ"/>
    <property type="match status" value="1"/>
</dbReference>
<evidence type="ECO:0000256" key="7">
    <source>
        <dbReference type="ARBA" id="ARBA00023018"/>
    </source>
</evidence>
<keyword evidence="6" id="KW-0524">Neurogenesis</keyword>
<dbReference type="GO" id="GO:0005737">
    <property type="term" value="C:cytoplasm"/>
    <property type="evidence" value="ECO:0007669"/>
    <property type="project" value="TreeGrafter"/>
</dbReference>
<keyword evidence="2" id="KW-0217">Developmental protein</keyword>
<feature type="compositionally biased region" description="Low complexity" evidence="13">
    <location>
        <begin position="601"/>
        <end position="610"/>
    </location>
</feature>
<keyword evidence="10" id="KW-0206">Cytoskeleton</keyword>
<evidence type="ECO:0000259" key="15">
    <source>
        <dbReference type="PROSITE" id="PS50106"/>
    </source>
</evidence>
<dbReference type="InterPro" id="IPR001660">
    <property type="entry name" value="SAM"/>
</dbReference>
<feature type="region of interest" description="Disordered" evidence="13">
    <location>
        <begin position="1329"/>
        <end position="1411"/>
    </location>
</feature>
<feature type="region of interest" description="Disordered" evidence="13">
    <location>
        <begin position="1240"/>
        <end position="1261"/>
    </location>
</feature>
<feature type="compositionally biased region" description="Basic and acidic residues" evidence="13">
    <location>
        <begin position="1195"/>
        <end position="1210"/>
    </location>
</feature>
<feature type="domain" description="SAM" evidence="14">
    <location>
        <begin position="1521"/>
        <end position="1567"/>
    </location>
</feature>
<dbReference type="GO" id="GO:0030425">
    <property type="term" value="C:dendrite"/>
    <property type="evidence" value="ECO:0007669"/>
    <property type="project" value="TreeGrafter"/>
</dbReference>
<feature type="coiled-coil region" evidence="12">
    <location>
        <begin position="1572"/>
        <end position="1599"/>
    </location>
</feature>
<feature type="region of interest" description="Disordered" evidence="13">
    <location>
        <begin position="1425"/>
        <end position="1457"/>
    </location>
</feature>
<feature type="region of interest" description="Disordered" evidence="13">
    <location>
        <begin position="984"/>
        <end position="1026"/>
    </location>
</feature>
<evidence type="ECO:0000313" key="16">
    <source>
        <dbReference type="EMBL" id="CAG5025280.1"/>
    </source>
</evidence>
<evidence type="ECO:0000313" key="17">
    <source>
        <dbReference type="Proteomes" id="UP000691718"/>
    </source>
</evidence>
<dbReference type="GO" id="GO:0051015">
    <property type="term" value="F:actin filament binding"/>
    <property type="evidence" value="ECO:0007669"/>
    <property type="project" value="TreeGrafter"/>
</dbReference>
<dbReference type="GO" id="GO:0014069">
    <property type="term" value="C:postsynaptic density"/>
    <property type="evidence" value="ECO:0007669"/>
    <property type="project" value="TreeGrafter"/>
</dbReference>
<feature type="compositionally biased region" description="Low complexity" evidence="13">
    <location>
        <begin position="1173"/>
        <end position="1190"/>
    </location>
</feature>
<dbReference type="GO" id="GO:0015629">
    <property type="term" value="C:actin cytoskeleton"/>
    <property type="evidence" value="ECO:0007669"/>
    <property type="project" value="TreeGrafter"/>
</dbReference>
<feature type="region of interest" description="Disordered" evidence="13">
    <location>
        <begin position="330"/>
        <end position="630"/>
    </location>
</feature>
<feature type="region of interest" description="Disordered" evidence="13">
    <location>
        <begin position="1150"/>
        <end position="1226"/>
    </location>
</feature>
<keyword evidence="5" id="KW-0221">Differentiation</keyword>
<feature type="compositionally biased region" description="Basic and acidic residues" evidence="13">
    <location>
        <begin position="1156"/>
        <end position="1171"/>
    </location>
</feature>
<keyword evidence="8 12" id="KW-0175">Coiled coil</keyword>
<feature type="compositionally biased region" description="Basic and acidic residues" evidence="13">
    <location>
        <begin position="161"/>
        <end position="190"/>
    </location>
</feature>
<dbReference type="GO" id="GO:0031175">
    <property type="term" value="P:neuron projection development"/>
    <property type="evidence" value="ECO:0007669"/>
    <property type="project" value="TreeGrafter"/>
</dbReference>
<sequence>MQGTKVSKIANIFQGMPSRDDEDMRGADVTVVRTESHLARFNNARALFEKLGEENRGFRIEKSPSAAASFAGTRGGPPAVPARSRSSSAGSVSPTRANVTPPALTPSLNGGRLANGAAQPPPKPAKPSVLPKPEKPDRRFNKELIEKQRNWTAHFTKQRPTRYEHEQRADQKFSSGYHDRKSPEAAERHVVPSRVYSPPLSPGAGDSPVERPTTLPSSLVTRGVHVAKSPSPVKTVASVSPSPRSSNLISPTARTDILTSPIMKVDSSPIKDSAHSIGINERICVGNRSSICSDYDNDTVQTDANNLNNYLQYEKLAPKPLERISPVHSSTVPIHTTPEPLPKRPAPSPPIRLPKSPPPPIPQEKVSPPHETIPSVAASEESTSASPLDVSAKNLQIEPVSVRTRRSPSKSPIVSPARDHDSDLTSSVQHGTDIWDNMPKSPSKNRNLIDREDDSYEVLQYTEDWDEKSKSIKRRSSTPESPTSVLPEDDASRTPLTSPAASPVQCIPSTPPALASPSHSGGGRKSSEAEESGRRASSVSDEGGFNEPSPDVAALRPSERARSDPDTLSVLQQDSGVVVSEASQGSIEVLDKSTTSQWSVSEAENASSEAARADVTDAHDADDKQPDSMTPDEAEILLSSSILEKKLRQEALLSDEQAQEIVAMLSPHALPHDNGVSLNDSYQSVLSYESIQSVDESYEFVSLEADAGMAAGDRCHDDEHEQHVEHVQQTEDVKEAEHTQQMEHMQRAEPAEQLQHLKHAVHVQQVDVGRANSTDASETVFDYYPPQPLRELGEENGIHYFEDGHFYTEVAGLPPVEEEEDDDYYPPVFVKKNTKVKFSTEPMRVFSTHSVREYDRRNEDVDPVAASAEYELEKRVEKMHVFPVDLVKGADGLGLSIIGMGVGADAGLEKLGIFVKTITESGAAARDGRIHVNDQIIEVDGKSLVGVTQAYAASVLRNTSGPVKFLIGREKDPENSEVAHLIRQSLAADKEREERAARERQRRQQVEEEDSNQQSSADTAVSQAKHPEINEIRAFLQELVGMEAGGGRSDEISARVREWCARRAPAPPPTPPHHAIARAAEAHRKYDKARRALRGWRRTRAMVRAREEWWSAALRDAHREYATALSALHDRVARLEVLLLETQKKAGLPVMLPHEPSARRETPPLPRRPDPDPLLIDDPWSSDSDLSDLSPIEDEYAKVDKSDRRQREPPDIGDVTATTSNDSRASVNSVVDVKPAVSVAPTTSHRVTPTPPPATSASTPPVISTVGLPSPATVTTVAPTSVNDIFGGVDVASVAGVASVAVASRELDAAVPRGALLDTSVHRARTDLARQRPHAPYSPHSLSNASSYDGLDDSYNDSADESLSESTSGPPHSHTTRDTRQSCGSSIGSTTDDAVYSRDHRHHPLSGPPASLAEQLKQVLAERERRLAGAPEPAPAPAAHVAHAAHAPHTARASPHPDPVQLTNELVDEIRQAVSEANARVKKAPACVVGGEVPWQPLSAAASEASLSPLPAPSAHSVSQWSKQQGWQWVSGLGEGLERHAGAFAARGVDGALLLALGSADLKLLGLPADQRRRMKRRLKELRAAHDKHLKALKKAEKKAKKK</sequence>
<feature type="compositionally biased region" description="Basic and acidic residues" evidence="13">
    <location>
        <begin position="988"/>
        <end position="1006"/>
    </location>
</feature>
<dbReference type="InterPro" id="IPR040645">
    <property type="entry name" value="Neurabin-1/2_PDZ"/>
</dbReference>
<keyword evidence="7" id="KW-0770">Synapse</keyword>
<evidence type="ECO:0000259" key="14">
    <source>
        <dbReference type="PROSITE" id="PS50105"/>
    </source>
</evidence>
<feature type="compositionally biased region" description="Pro residues" evidence="13">
    <location>
        <begin position="339"/>
        <end position="362"/>
    </location>
</feature>
<dbReference type="PANTHER" id="PTHR16154">
    <property type="entry name" value="NEURABIN"/>
    <property type="match status" value="1"/>
</dbReference>
<dbReference type="PROSITE" id="PS50106">
    <property type="entry name" value="PDZ"/>
    <property type="match status" value="1"/>
</dbReference>
<keyword evidence="3" id="KW-0963">Cytoplasm</keyword>
<feature type="compositionally biased region" description="Low complexity" evidence="13">
    <location>
        <begin position="81"/>
        <end position="94"/>
    </location>
</feature>
<evidence type="ECO:0000256" key="6">
    <source>
        <dbReference type="ARBA" id="ARBA00022902"/>
    </source>
</evidence>
<accession>A0A8S3XHL5</accession>
<evidence type="ECO:0000256" key="9">
    <source>
        <dbReference type="ARBA" id="ARBA00023203"/>
    </source>
</evidence>
<evidence type="ECO:0000256" key="12">
    <source>
        <dbReference type="SAM" id="Coils"/>
    </source>
</evidence>
<comment type="caution">
    <text evidence="16">The sequence shown here is derived from an EMBL/GenBank/DDBJ whole genome shotgun (WGS) entry which is preliminary data.</text>
</comment>
<dbReference type="SMART" id="SM00228">
    <property type="entry name" value="PDZ"/>
    <property type="match status" value="1"/>
</dbReference>
<dbReference type="Proteomes" id="UP000691718">
    <property type="component" value="Unassembled WGS sequence"/>
</dbReference>
<feature type="compositionally biased region" description="Polar residues" evidence="13">
    <location>
        <begin position="1012"/>
        <end position="1022"/>
    </location>
</feature>
<evidence type="ECO:0000256" key="8">
    <source>
        <dbReference type="ARBA" id="ARBA00023054"/>
    </source>
</evidence>
<evidence type="ECO:0000256" key="10">
    <source>
        <dbReference type="ARBA" id="ARBA00023212"/>
    </source>
</evidence>